<organism evidence="2 3">
    <name type="scientific">Fusarium zealandicum</name>
    <dbReference type="NCBI Taxonomy" id="1053134"/>
    <lineage>
        <taxon>Eukaryota</taxon>
        <taxon>Fungi</taxon>
        <taxon>Dikarya</taxon>
        <taxon>Ascomycota</taxon>
        <taxon>Pezizomycotina</taxon>
        <taxon>Sordariomycetes</taxon>
        <taxon>Hypocreomycetidae</taxon>
        <taxon>Hypocreales</taxon>
        <taxon>Nectriaceae</taxon>
        <taxon>Fusarium</taxon>
        <taxon>Fusarium staphyleae species complex</taxon>
    </lineage>
</organism>
<dbReference type="OrthoDB" id="47007at2759"/>
<proteinExistence type="predicted"/>
<evidence type="ECO:0000313" key="3">
    <source>
        <dbReference type="Proteomes" id="UP000635477"/>
    </source>
</evidence>
<dbReference type="PANTHER" id="PTHR11895">
    <property type="entry name" value="TRANSAMIDASE"/>
    <property type="match status" value="1"/>
</dbReference>
<protein>
    <recommendedName>
        <fullName evidence="1">Amidase domain-containing protein</fullName>
    </recommendedName>
</protein>
<dbReference type="InterPro" id="IPR036928">
    <property type="entry name" value="AS_sf"/>
</dbReference>
<keyword evidence="3" id="KW-1185">Reference proteome</keyword>
<comment type="caution">
    <text evidence="2">The sequence shown here is derived from an EMBL/GenBank/DDBJ whole genome shotgun (WGS) entry which is preliminary data.</text>
</comment>
<dbReference type="Pfam" id="PF01425">
    <property type="entry name" value="Amidase"/>
    <property type="match status" value="2"/>
</dbReference>
<feature type="domain" description="Amidase" evidence="1">
    <location>
        <begin position="94"/>
        <end position="381"/>
    </location>
</feature>
<evidence type="ECO:0000259" key="1">
    <source>
        <dbReference type="Pfam" id="PF01425"/>
    </source>
</evidence>
<dbReference type="AlphaFoldDB" id="A0A8H4UAU8"/>
<accession>A0A8H4UAU8</accession>
<dbReference type="EMBL" id="JABEYC010000880">
    <property type="protein sequence ID" value="KAF4972982.1"/>
    <property type="molecule type" value="Genomic_DNA"/>
</dbReference>
<dbReference type="GO" id="GO:0003824">
    <property type="term" value="F:catalytic activity"/>
    <property type="evidence" value="ECO:0007669"/>
    <property type="project" value="InterPro"/>
</dbReference>
<reference evidence="2" key="2">
    <citation type="submission" date="2020-05" db="EMBL/GenBank/DDBJ databases">
        <authorList>
            <person name="Kim H.-S."/>
            <person name="Proctor R.H."/>
            <person name="Brown D.W."/>
        </authorList>
    </citation>
    <scope>NUCLEOTIDE SEQUENCE</scope>
    <source>
        <strain evidence="2">NRRL 22465</strain>
    </source>
</reference>
<reference evidence="2" key="1">
    <citation type="journal article" date="2020" name="BMC Genomics">
        <title>Correction to: Identification and distribution of gene clusters required for synthesis of sphingolipid metabolism inhibitors in diverse species of the filamentous fungus Fusarium.</title>
        <authorList>
            <person name="Kim H.S."/>
            <person name="Lohmar J.M."/>
            <person name="Busman M."/>
            <person name="Brown D.W."/>
            <person name="Naumann T.A."/>
            <person name="Divon H.H."/>
            <person name="Lysoe E."/>
            <person name="Uhlig S."/>
            <person name="Proctor R.H."/>
        </authorList>
    </citation>
    <scope>NUCLEOTIDE SEQUENCE</scope>
    <source>
        <strain evidence="2">NRRL 22465</strain>
    </source>
</reference>
<gene>
    <name evidence="2" type="ORF">FZEAL_9442</name>
</gene>
<dbReference type="PANTHER" id="PTHR11895:SF7">
    <property type="entry name" value="GLUTAMYL-TRNA(GLN) AMIDOTRANSFERASE SUBUNIT A, MITOCHONDRIAL"/>
    <property type="match status" value="1"/>
</dbReference>
<dbReference type="InterPro" id="IPR023631">
    <property type="entry name" value="Amidase_dom"/>
</dbReference>
<dbReference type="Gene3D" id="3.90.1300.10">
    <property type="entry name" value="Amidase signature (AS) domain"/>
    <property type="match status" value="1"/>
</dbReference>
<dbReference type="InterPro" id="IPR000120">
    <property type="entry name" value="Amidase"/>
</dbReference>
<dbReference type="Proteomes" id="UP000635477">
    <property type="component" value="Unassembled WGS sequence"/>
</dbReference>
<dbReference type="SUPFAM" id="SSF75304">
    <property type="entry name" value="Amidase signature (AS) enzymes"/>
    <property type="match status" value="1"/>
</dbReference>
<evidence type="ECO:0000313" key="2">
    <source>
        <dbReference type="EMBL" id="KAF4972982.1"/>
    </source>
</evidence>
<name>A0A8H4UAU8_9HYPO</name>
<sequence>MGSWRLTATEALNKIKAQELTTEQYASSLLARIKERDGDIGAWVHIDPNTVLEQARALDKVPLDKRGPLHGLPVAVKDVIYTKGKTTTTEFAATMVGTQTRNPHNVLRTPGGSSSGSAAAVADFQIPVSLGTQTGGSIVRPASFNGIYGFKPTWNAITREGQKVSSLTLDTLGFFARSVDDFEPLADTFALHDDDVSTFTDIKSARFAVCKTAQWKYAGEGTQAAMAKAADLLKDHGAQVEDVSLGPEFDSMAEWHRIINRSEGRSSFLPEYLSSKEQMNKSIAGFIEDKLSRKEQLEAYDGIAALRPRFDAIASQYTAFIVPSVPDEAPTGLESTGNLIFNGTWTALHVPVMNVPGFRGPNDMPVGISVVVPRFQDRHLLKVSKALGQVFEAEGGWNQGSTRAE</sequence>
<feature type="domain" description="Amidase" evidence="1">
    <location>
        <begin position="28"/>
        <end position="89"/>
    </location>
</feature>